<organism evidence="8">
    <name type="scientific">Glycine soja</name>
    <name type="common">Wild soybean</name>
    <dbReference type="NCBI Taxonomy" id="3848"/>
    <lineage>
        <taxon>Eukaryota</taxon>
        <taxon>Viridiplantae</taxon>
        <taxon>Streptophyta</taxon>
        <taxon>Embryophyta</taxon>
        <taxon>Tracheophyta</taxon>
        <taxon>Spermatophyta</taxon>
        <taxon>Magnoliopsida</taxon>
        <taxon>eudicotyledons</taxon>
        <taxon>Gunneridae</taxon>
        <taxon>Pentapetalae</taxon>
        <taxon>rosids</taxon>
        <taxon>fabids</taxon>
        <taxon>Fabales</taxon>
        <taxon>Fabaceae</taxon>
        <taxon>Papilionoideae</taxon>
        <taxon>50 kb inversion clade</taxon>
        <taxon>NPAAA clade</taxon>
        <taxon>indigoferoid/millettioid clade</taxon>
        <taxon>Phaseoleae</taxon>
        <taxon>Glycine</taxon>
        <taxon>Glycine subgen. Soja</taxon>
    </lineage>
</organism>
<evidence type="ECO:0000313" key="8">
    <source>
        <dbReference type="EMBL" id="KHN10467.1"/>
    </source>
</evidence>
<evidence type="ECO:0000256" key="5">
    <source>
        <dbReference type="ARBA" id="ARBA00023295"/>
    </source>
</evidence>
<dbReference type="GO" id="GO:0008061">
    <property type="term" value="F:chitin binding"/>
    <property type="evidence" value="ECO:0007669"/>
    <property type="project" value="InterPro"/>
</dbReference>
<feature type="signal peptide" evidence="6">
    <location>
        <begin position="1"/>
        <end position="22"/>
    </location>
</feature>
<dbReference type="GO" id="GO:0005576">
    <property type="term" value="C:extracellular region"/>
    <property type="evidence" value="ECO:0007669"/>
    <property type="project" value="TreeGrafter"/>
</dbReference>
<dbReference type="GO" id="GO:0004568">
    <property type="term" value="F:chitinase activity"/>
    <property type="evidence" value="ECO:0007669"/>
    <property type="project" value="TreeGrafter"/>
</dbReference>
<comment type="similarity">
    <text evidence="1">Belongs to the glycosyl hydrolase 18 family. Chitinase class V subfamily.</text>
</comment>
<sequence>MPLKRLIITSLWVLFMSTHSLASVESSDSKYAQNIRSVRAAYWPASDDLSPSSIDTKYFTHIYYDFIQQDPQLFHLSVTEFDEKWIPKFINGLRYCYPPVKTLLSIRGGSSNSTAFSFMASNKHTRKVFINSKPFATFWIGQVQCALITMGPGTILWANAALYDLKSNINPNVHGVEAKAVGEATDMNGTMDYDEILVFNKENIATVVYDDVAVAFYSYAGTTWIGFDDGPSIKKKV</sequence>
<protein>
    <recommendedName>
        <fullName evidence="7">GH18 domain-containing protein</fullName>
    </recommendedName>
</protein>
<keyword evidence="5" id="KW-0326">Glycosidase</keyword>
<proteinExistence type="inferred from homology"/>
<dbReference type="Gene3D" id="3.10.50.10">
    <property type="match status" value="1"/>
</dbReference>
<evidence type="ECO:0000256" key="6">
    <source>
        <dbReference type="SAM" id="SignalP"/>
    </source>
</evidence>
<evidence type="ECO:0000256" key="4">
    <source>
        <dbReference type="ARBA" id="ARBA00023180"/>
    </source>
</evidence>
<evidence type="ECO:0000259" key="7">
    <source>
        <dbReference type="PROSITE" id="PS51910"/>
    </source>
</evidence>
<dbReference type="SUPFAM" id="SSF51445">
    <property type="entry name" value="(Trans)glycosidases"/>
    <property type="match status" value="1"/>
</dbReference>
<gene>
    <name evidence="8" type="ORF">glysoja_047503</name>
</gene>
<dbReference type="InterPro" id="IPR001223">
    <property type="entry name" value="Glyco_hydro18_cat"/>
</dbReference>
<dbReference type="Pfam" id="PF00704">
    <property type="entry name" value="Glyco_hydro_18"/>
    <property type="match status" value="1"/>
</dbReference>
<dbReference type="SUPFAM" id="SSF54556">
    <property type="entry name" value="Chitinase insertion domain"/>
    <property type="match status" value="1"/>
</dbReference>
<dbReference type="AlphaFoldDB" id="A0A0B2PSB6"/>
<dbReference type="InterPro" id="IPR017853">
    <property type="entry name" value="GH"/>
</dbReference>
<dbReference type="InterPro" id="IPR029070">
    <property type="entry name" value="Chitinase_insertion_sf"/>
</dbReference>
<reference evidence="8" key="1">
    <citation type="submission" date="2014-07" db="EMBL/GenBank/DDBJ databases">
        <title>Identification of a novel salt tolerance gene in wild soybean by whole-genome sequencing.</title>
        <authorList>
            <person name="Lam H.-M."/>
            <person name="Qi X."/>
            <person name="Li M.-W."/>
            <person name="Liu X."/>
            <person name="Xie M."/>
            <person name="Ni M."/>
            <person name="Xu X."/>
        </authorList>
    </citation>
    <scope>NUCLEOTIDE SEQUENCE [LARGE SCALE GENOMIC DNA]</scope>
    <source>
        <tissue evidence="8">Root</tissue>
    </source>
</reference>
<dbReference type="Proteomes" id="UP000053555">
    <property type="component" value="Unassembled WGS sequence"/>
</dbReference>
<dbReference type="GO" id="GO:0006032">
    <property type="term" value="P:chitin catabolic process"/>
    <property type="evidence" value="ECO:0007669"/>
    <property type="project" value="TreeGrafter"/>
</dbReference>
<name>A0A0B2PSB6_GLYSO</name>
<dbReference type="InterPro" id="IPR011583">
    <property type="entry name" value="Chitinase_II/V-like_cat"/>
</dbReference>
<evidence type="ECO:0000256" key="2">
    <source>
        <dbReference type="ARBA" id="ARBA00022729"/>
    </source>
</evidence>
<evidence type="ECO:0000256" key="3">
    <source>
        <dbReference type="ARBA" id="ARBA00022801"/>
    </source>
</evidence>
<dbReference type="PROSITE" id="PS51910">
    <property type="entry name" value="GH18_2"/>
    <property type="match status" value="1"/>
</dbReference>
<dbReference type="Gene3D" id="3.20.20.80">
    <property type="entry name" value="Glycosidases"/>
    <property type="match status" value="1"/>
</dbReference>
<dbReference type="FunFam" id="3.10.50.10:FF:000003">
    <property type="entry name" value="Class V chitinase CHIT5b"/>
    <property type="match status" value="1"/>
</dbReference>
<keyword evidence="3" id="KW-0378">Hydrolase</keyword>
<dbReference type="InterPro" id="IPR050314">
    <property type="entry name" value="Glycosyl_Hydrlase_18"/>
</dbReference>
<keyword evidence="4" id="KW-0325">Glycoprotein</keyword>
<dbReference type="GO" id="GO:0005975">
    <property type="term" value="P:carbohydrate metabolic process"/>
    <property type="evidence" value="ECO:0007669"/>
    <property type="project" value="InterPro"/>
</dbReference>
<dbReference type="PANTHER" id="PTHR11177">
    <property type="entry name" value="CHITINASE"/>
    <property type="match status" value="1"/>
</dbReference>
<dbReference type="EMBL" id="KN664405">
    <property type="protein sequence ID" value="KHN10467.1"/>
    <property type="molecule type" value="Genomic_DNA"/>
</dbReference>
<dbReference type="SMART" id="SM00636">
    <property type="entry name" value="Glyco_18"/>
    <property type="match status" value="1"/>
</dbReference>
<evidence type="ECO:0000256" key="1">
    <source>
        <dbReference type="ARBA" id="ARBA00008682"/>
    </source>
</evidence>
<feature type="chain" id="PRO_5002073774" description="GH18 domain-containing protein" evidence="6">
    <location>
        <begin position="23"/>
        <end position="237"/>
    </location>
</feature>
<feature type="domain" description="GH18" evidence="7">
    <location>
        <begin position="37"/>
        <end position="237"/>
    </location>
</feature>
<dbReference type="PANTHER" id="PTHR11177:SF317">
    <property type="entry name" value="CHITINASE 12-RELATED"/>
    <property type="match status" value="1"/>
</dbReference>
<accession>A0A0B2PSB6</accession>
<keyword evidence="2 6" id="KW-0732">Signal</keyword>